<proteinExistence type="predicted"/>
<name>W0DIR9_9AQUI</name>
<reference evidence="1 2" key="1">
    <citation type="submission" date="2013-12" db="EMBL/GenBank/DDBJ databases">
        <authorList>
            <consortium name="DOE Joint Genome Institute"/>
            <person name="Eisen J."/>
            <person name="Huntemann M."/>
            <person name="Han J."/>
            <person name="Chen A."/>
            <person name="Kyrpides N."/>
            <person name="Mavromatis K."/>
            <person name="Markowitz V."/>
            <person name="Palaniappan K."/>
            <person name="Ivanova N."/>
            <person name="Schaumberg A."/>
            <person name="Pati A."/>
            <person name="Liolios K."/>
            <person name="Nordberg H.P."/>
            <person name="Cantor M.N."/>
            <person name="Hua S.X."/>
            <person name="Woyke T."/>
        </authorList>
    </citation>
    <scope>NUCLEOTIDE SEQUENCE [LARGE SCALE GENOMIC DNA]</scope>
    <source>
        <strain evidence="1 2">DSM 23557</strain>
    </source>
</reference>
<dbReference type="STRING" id="75906.THERU_06625"/>
<dbReference type="KEGG" id="trd:THERU_06625"/>
<dbReference type="Proteomes" id="UP000018914">
    <property type="component" value="Chromosome"/>
</dbReference>
<dbReference type="Pfam" id="PF13602">
    <property type="entry name" value="ADH_zinc_N_2"/>
    <property type="match status" value="1"/>
</dbReference>
<accession>W0DIR9</accession>
<dbReference type="HOGENOM" id="CLU_3318433_0_0_0"/>
<evidence type="ECO:0000313" key="2">
    <source>
        <dbReference type="Proteomes" id="UP000018914"/>
    </source>
</evidence>
<dbReference type="Gene3D" id="3.40.50.720">
    <property type="entry name" value="NAD(P)-binding Rossmann-like Domain"/>
    <property type="match status" value="1"/>
</dbReference>
<keyword evidence="2" id="KW-1185">Reference proteome</keyword>
<sequence>MGPRADLFKITELFERGLLKSVVDKVCDLKDAQEAHRYL</sequence>
<dbReference type="EMBL" id="CP007028">
    <property type="protein sequence ID" value="AHE96898.1"/>
    <property type="molecule type" value="Genomic_DNA"/>
</dbReference>
<gene>
    <name evidence="1" type="ORF">THERU_06625</name>
</gene>
<dbReference type="Gene3D" id="3.90.180.10">
    <property type="entry name" value="Medium-chain alcohol dehydrogenases, catalytic domain"/>
    <property type="match status" value="1"/>
</dbReference>
<evidence type="ECO:0000313" key="1">
    <source>
        <dbReference type="EMBL" id="AHE96898.1"/>
    </source>
</evidence>
<dbReference type="AlphaFoldDB" id="W0DIR9"/>
<dbReference type="eggNOG" id="COG0604">
    <property type="taxonomic scope" value="Bacteria"/>
</dbReference>
<organism evidence="2">
    <name type="scientific">Thermocrinis ruber</name>
    <dbReference type="NCBI Taxonomy" id="75906"/>
    <lineage>
        <taxon>Bacteria</taxon>
        <taxon>Pseudomonadati</taxon>
        <taxon>Aquificota</taxon>
        <taxon>Aquificia</taxon>
        <taxon>Aquificales</taxon>
        <taxon>Aquificaceae</taxon>
        <taxon>Thermocrinis</taxon>
    </lineage>
</organism>
<protein>
    <submittedName>
        <fullName evidence="1">Uncharacterized protein</fullName>
    </submittedName>
</protein>